<evidence type="ECO:0000256" key="1">
    <source>
        <dbReference type="SAM" id="MobiDB-lite"/>
    </source>
</evidence>
<feature type="region of interest" description="Disordered" evidence="1">
    <location>
        <begin position="182"/>
        <end position="206"/>
    </location>
</feature>
<organism evidence="2 3">
    <name type="scientific">Rhodopseudomonas palustris</name>
    <dbReference type="NCBI Taxonomy" id="1076"/>
    <lineage>
        <taxon>Bacteria</taxon>
        <taxon>Pseudomonadati</taxon>
        <taxon>Pseudomonadota</taxon>
        <taxon>Alphaproteobacteria</taxon>
        <taxon>Hyphomicrobiales</taxon>
        <taxon>Nitrobacteraceae</taxon>
        <taxon>Rhodopseudomonas</taxon>
    </lineage>
</organism>
<comment type="caution">
    <text evidence="2">The sequence shown here is derived from an EMBL/GenBank/DDBJ whole genome shotgun (WGS) entry which is preliminary data.</text>
</comment>
<proteinExistence type="predicted"/>
<evidence type="ECO:0000313" key="3">
    <source>
        <dbReference type="Proteomes" id="UP000032515"/>
    </source>
</evidence>
<dbReference type="EMBL" id="JXXE01000085">
    <property type="protein sequence ID" value="KIZ47385.1"/>
    <property type="molecule type" value="Genomic_DNA"/>
</dbReference>
<feature type="compositionally biased region" description="Basic and acidic residues" evidence="1">
    <location>
        <begin position="193"/>
        <end position="206"/>
    </location>
</feature>
<feature type="region of interest" description="Disordered" evidence="1">
    <location>
        <begin position="1"/>
        <end position="31"/>
    </location>
</feature>
<protein>
    <submittedName>
        <fullName evidence="2">Uncharacterized protein</fullName>
    </submittedName>
</protein>
<sequence>MSADREADRTAKAAVEGTHAGSGCGKSAAASSRADLPDADAGLFGGAIQAVAPRAPGRPEGSQNVRTNKTWQIAVNRYGDPLITSVALGQMNTLDLIRELRKIASDAGIKLGMTVGDVLAFQRACRVDALPYGHAKRVAVTENGEDALPMIVMGHYRPTANVQVNAPGVSLEEALAARTNTQMDQSLSQIDGRVSHDGKSHDDATD</sequence>
<accession>A0A0D7F3M0</accession>
<dbReference type="OrthoDB" id="7851965at2"/>
<feature type="compositionally biased region" description="Basic and acidic residues" evidence="1">
    <location>
        <begin position="1"/>
        <end position="11"/>
    </location>
</feature>
<evidence type="ECO:0000313" key="2">
    <source>
        <dbReference type="EMBL" id="KIZ47385.1"/>
    </source>
</evidence>
<reference evidence="2 3" key="1">
    <citation type="submission" date="2014-11" db="EMBL/GenBank/DDBJ databases">
        <title>Genomics and ecophysiology of heterotrophic nitrogen fixing bacteria isolated from estuarine surface water.</title>
        <authorList>
            <person name="Bentzon-Tilia M."/>
            <person name="Severin I."/>
            <person name="Hansen L.H."/>
            <person name="Riemann L."/>
        </authorList>
    </citation>
    <scope>NUCLEOTIDE SEQUENCE [LARGE SCALE GENOMIC DNA]</scope>
    <source>
        <strain evidence="2 3">BAL398</strain>
    </source>
</reference>
<dbReference type="Proteomes" id="UP000032515">
    <property type="component" value="Unassembled WGS sequence"/>
</dbReference>
<dbReference type="RefSeq" id="WP_044406270.1">
    <property type="nucleotide sequence ID" value="NZ_JXXE01000085.1"/>
</dbReference>
<gene>
    <name evidence="2" type="ORF">OO17_04565</name>
</gene>
<dbReference type="AlphaFoldDB" id="A0A0D7F3M0"/>
<dbReference type="PATRIC" id="fig|1076.23.peg.6541"/>
<name>A0A0D7F3M0_RHOPL</name>